<reference evidence="1 2" key="1">
    <citation type="submission" date="2020-08" db="EMBL/GenBank/DDBJ databases">
        <title>Genomic Encyclopedia of Type Strains, Phase III (KMG-III): the genomes of soil and plant-associated and newly described type strains.</title>
        <authorList>
            <person name="Whitman W."/>
        </authorList>
    </citation>
    <scope>NUCLEOTIDE SEQUENCE [LARGE SCALE GENOMIC DNA]</scope>
    <source>
        <strain evidence="1 2">CECT 8799</strain>
    </source>
</reference>
<comment type="caution">
    <text evidence="1">The sequence shown here is derived from an EMBL/GenBank/DDBJ whole genome shotgun (WGS) entry which is preliminary data.</text>
</comment>
<dbReference type="EMBL" id="JACHWZ010000007">
    <property type="protein sequence ID" value="MBB3061076.1"/>
    <property type="molecule type" value="Genomic_DNA"/>
</dbReference>
<protein>
    <submittedName>
        <fullName evidence="1">Uncharacterized protein</fullName>
    </submittedName>
</protein>
<dbReference type="AlphaFoldDB" id="A0A7W4Z901"/>
<proteinExistence type="predicted"/>
<evidence type="ECO:0000313" key="1">
    <source>
        <dbReference type="EMBL" id="MBB3061076.1"/>
    </source>
</evidence>
<gene>
    <name evidence="1" type="ORF">FHS09_001906</name>
</gene>
<name>A0A7W4Z901_9GAMM</name>
<sequence length="59" mass="6681">MLDQQVTHLKTGRLAEKRTQRPLDYLHPEVVPPDQAYVTTKMHDILGTGTSSARRHLTA</sequence>
<evidence type="ECO:0000313" key="2">
    <source>
        <dbReference type="Proteomes" id="UP000535937"/>
    </source>
</evidence>
<accession>A0A7W4Z901</accession>
<organism evidence="1 2">
    <name type="scientific">Microbulbifer rhizosphaerae</name>
    <dbReference type="NCBI Taxonomy" id="1562603"/>
    <lineage>
        <taxon>Bacteria</taxon>
        <taxon>Pseudomonadati</taxon>
        <taxon>Pseudomonadota</taxon>
        <taxon>Gammaproteobacteria</taxon>
        <taxon>Cellvibrionales</taxon>
        <taxon>Microbulbiferaceae</taxon>
        <taxon>Microbulbifer</taxon>
    </lineage>
</organism>
<keyword evidence="2" id="KW-1185">Reference proteome</keyword>
<dbReference type="Proteomes" id="UP000535937">
    <property type="component" value="Unassembled WGS sequence"/>
</dbReference>